<accession>A0AAQ1UJZ7</accession>
<reference evidence="1 2" key="1">
    <citation type="submission" date="2018-06" db="EMBL/GenBank/DDBJ databases">
        <authorList>
            <consortium name="Pathogen Informatics"/>
            <person name="Doyle S."/>
        </authorList>
    </citation>
    <scope>NUCLEOTIDE SEQUENCE [LARGE SCALE GENOMIC DNA]</scope>
    <source>
        <strain evidence="1 2">NCTC13063</strain>
    </source>
</reference>
<name>A0AAQ1UJZ7_9BACT</name>
<evidence type="ECO:0000313" key="1">
    <source>
        <dbReference type="EMBL" id="SUB80852.1"/>
    </source>
</evidence>
<dbReference type="Proteomes" id="UP000255283">
    <property type="component" value="Unassembled WGS sequence"/>
</dbReference>
<dbReference type="EMBL" id="UGTJ01000001">
    <property type="protein sequence ID" value="SUB80852.1"/>
    <property type="molecule type" value="Genomic_DNA"/>
</dbReference>
<organism evidence="1 2">
    <name type="scientific">Segatella buccae</name>
    <dbReference type="NCBI Taxonomy" id="28126"/>
    <lineage>
        <taxon>Bacteria</taxon>
        <taxon>Pseudomonadati</taxon>
        <taxon>Bacteroidota</taxon>
        <taxon>Bacteroidia</taxon>
        <taxon>Bacteroidales</taxon>
        <taxon>Prevotellaceae</taxon>
        <taxon>Segatella</taxon>
    </lineage>
</organism>
<gene>
    <name evidence="1" type="ORF">NCTC13063_02153</name>
</gene>
<comment type="caution">
    <text evidence="1">The sequence shown here is derived from an EMBL/GenBank/DDBJ whole genome shotgun (WGS) entry which is preliminary data.</text>
</comment>
<dbReference type="AlphaFoldDB" id="A0AAQ1UJZ7"/>
<proteinExistence type="predicted"/>
<evidence type="ECO:0000313" key="2">
    <source>
        <dbReference type="Proteomes" id="UP000255283"/>
    </source>
</evidence>
<protein>
    <submittedName>
        <fullName evidence="1">Uncharacterized protein</fullName>
    </submittedName>
</protein>
<sequence length="84" mass="9534">MFNTFRYTCKGKIQKLKELKMQTPWRACRGSALCLPARADRTVSSQGMSETFVGTYDFSNRAGRHKALPLHARQGVCIFKSSNF</sequence>